<dbReference type="Pfam" id="PF07730">
    <property type="entry name" value="HisKA_3"/>
    <property type="match status" value="1"/>
</dbReference>
<comment type="caution">
    <text evidence="7">The sequence shown here is derived from an EMBL/GenBank/DDBJ whole genome shotgun (WGS) entry which is preliminary data.</text>
</comment>
<dbReference type="InterPro" id="IPR005467">
    <property type="entry name" value="His_kinase_dom"/>
</dbReference>
<organism evidence="7 8">
    <name type="scientific">Shewanella submarina</name>
    <dbReference type="NCBI Taxonomy" id="2016376"/>
    <lineage>
        <taxon>Bacteria</taxon>
        <taxon>Pseudomonadati</taxon>
        <taxon>Pseudomonadota</taxon>
        <taxon>Gammaproteobacteria</taxon>
        <taxon>Alteromonadales</taxon>
        <taxon>Shewanellaceae</taxon>
        <taxon>Shewanella</taxon>
    </lineage>
</organism>
<dbReference type="PANTHER" id="PTHR24421">
    <property type="entry name" value="NITRATE/NITRITE SENSOR PROTEIN NARX-RELATED"/>
    <property type="match status" value="1"/>
</dbReference>
<dbReference type="InterPro" id="IPR011047">
    <property type="entry name" value="Quinoprotein_ADH-like_sf"/>
</dbReference>
<dbReference type="InterPro" id="IPR013783">
    <property type="entry name" value="Ig-like_fold"/>
</dbReference>
<dbReference type="Proteomes" id="UP001595621">
    <property type="component" value="Unassembled WGS sequence"/>
</dbReference>
<name>A0ABV7GG87_9GAMM</name>
<feature type="domain" description="Histidine kinase" evidence="6">
    <location>
        <begin position="852"/>
        <end position="1043"/>
    </location>
</feature>
<evidence type="ECO:0000313" key="8">
    <source>
        <dbReference type="Proteomes" id="UP001595621"/>
    </source>
</evidence>
<gene>
    <name evidence="7" type="ORF">ACFOE0_19700</name>
</gene>
<dbReference type="Pfam" id="PF07495">
    <property type="entry name" value="Y_Y_Y"/>
    <property type="match status" value="1"/>
</dbReference>
<accession>A0ABV7GG87</accession>
<dbReference type="InterPro" id="IPR011712">
    <property type="entry name" value="Sig_transdc_His_kin_sub3_dim/P"/>
</dbReference>
<evidence type="ECO:0000256" key="3">
    <source>
        <dbReference type="ARBA" id="ARBA00023012"/>
    </source>
</evidence>
<keyword evidence="5" id="KW-0812">Transmembrane</keyword>
<dbReference type="Pfam" id="PF07494">
    <property type="entry name" value="Reg_prop"/>
    <property type="match status" value="1"/>
</dbReference>
<dbReference type="CDD" id="cd16917">
    <property type="entry name" value="HATPase_UhpB-NarQ-NarX-like"/>
    <property type="match status" value="1"/>
</dbReference>
<dbReference type="Gene3D" id="3.30.565.10">
    <property type="entry name" value="Histidine kinase-like ATPase, C-terminal domain"/>
    <property type="match status" value="1"/>
</dbReference>
<dbReference type="InterPro" id="IPR015943">
    <property type="entry name" value="WD40/YVTN_repeat-like_dom_sf"/>
</dbReference>
<dbReference type="SUPFAM" id="SSF55874">
    <property type="entry name" value="ATPase domain of HSP90 chaperone/DNA topoisomerase II/histidine kinase"/>
    <property type="match status" value="1"/>
</dbReference>
<dbReference type="InterPro" id="IPR036890">
    <property type="entry name" value="HATPase_C_sf"/>
</dbReference>
<protein>
    <submittedName>
        <fullName evidence="7">Two-component regulator propeller domain-containing protein</fullName>
    </submittedName>
</protein>
<reference evidence="8" key="1">
    <citation type="journal article" date="2019" name="Int. J. Syst. Evol. Microbiol.">
        <title>The Global Catalogue of Microorganisms (GCM) 10K type strain sequencing project: providing services to taxonomists for standard genome sequencing and annotation.</title>
        <authorList>
            <consortium name="The Broad Institute Genomics Platform"/>
            <consortium name="The Broad Institute Genome Sequencing Center for Infectious Disease"/>
            <person name="Wu L."/>
            <person name="Ma J."/>
        </authorList>
    </citation>
    <scope>NUCLEOTIDE SEQUENCE [LARGE SCALE GENOMIC DNA]</scope>
    <source>
        <strain evidence="8">KCTC 52277</strain>
    </source>
</reference>
<dbReference type="EMBL" id="JBHRTD010000018">
    <property type="protein sequence ID" value="MFC3140385.1"/>
    <property type="molecule type" value="Genomic_DNA"/>
</dbReference>
<feature type="transmembrane region" description="Helical" evidence="5">
    <location>
        <begin position="771"/>
        <end position="792"/>
    </location>
</feature>
<dbReference type="Gene3D" id="2.60.40.10">
    <property type="entry name" value="Immunoglobulins"/>
    <property type="match status" value="1"/>
</dbReference>
<evidence type="ECO:0000256" key="2">
    <source>
        <dbReference type="ARBA" id="ARBA00022777"/>
    </source>
</evidence>
<proteinExistence type="predicted"/>
<keyword evidence="4" id="KW-0175">Coiled coil</keyword>
<evidence type="ECO:0000313" key="7">
    <source>
        <dbReference type="EMBL" id="MFC3140385.1"/>
    </source>
</evidence>
<dbReference type="PROSITE" id="PS50109">
    <property type="entry name" value="HIS_KIN"/>
    <property type="match status" value="1"/>
</dbReference>
<evidence type="ECO:0000259" key="6">
    <source>
        <dbReference type="PROSITE" id="PS50109"/>
    </source>
</evidence>
<keyword evidence="5" id="KW-0472">Membrane</keyword>
<dbReference type="SMART" id="SM00387">
    <property type="entry name" value="HATPase_c"/>
    <property type="match status" value="1"/>
</dbReference>
<evidence type="ECO:0000256" key="5">
    <source>
        <dbReference type="SAM" id="Phobius"/>
    </source>
</evidence>
<dbReference type="Pfam" id="PF02518">
    <property type="entry name" value="HATPase_c"/>
    <property type="match status" value="1"/>
</dbReference>
<dbReference type="Gene3D" id="2.130.10.10">
    <property type="entry name" value="YVTN repeat-like/Quinoprotein amine dehydrogenase"/>
    <property type="match status" value="3"/>
</dbReference>
<keyword evidence="8" id="KW-1185">Reference proteome</keyword>
<evidence type="ECO:0000256" key="4">
    <source>
        <dbReference type="SAM" id="Coils"/>
    </source>
</evidence>
<feature type="coiled-coil region" evidence="4">
    <location>
        <begin position="800"/>
        <end position="851"/>
    </location>
</feature>
<dbReference type="SUPFAM" id="SSF50998">
    <property type="entry name" value="Quinoprotein alcohol dehydrogenase-like"/>
    <property type="match status" value="1"/>
</dbReference>
<dbReference type="InterPro" id="IPR050482">
    <property type="entry name" value="Sensor_HK_TwoCompSys"/>
</dbReference>
<dbReference type="Gene3D" id="1.20.5.1930">
    <property type="match status" value="1"/>
</dbReference>
<keyword evidence="1" id="KW-0808">Transferase</keyword>
<evidence type="ECO:0000256" key="1">
    <source>
        <dbReference type="ARBA" id="ARBA00022679"/>
    </source>
</evidence>
<dbReference type="InterPro" id="IPR011110">
    <property type="entry name" value="Reg_prop"/>
</dbReference>
<dbReference type="RefSeq" id="WP_248934282.1">
    <property type="nucleotide sequence ID" value="NZ_JAKILF010000001.1"/>
</dbReference>
<keyword evidence="3" id="KW-0902">Two-component regulatory system</keyword>
<sequence>MLKTIFLISIVLLIYPRFAIANFIPFAQERGLTPSVVTAILIDQTGMMWVGSREGLYRFDGKRVEKFIPDDTQPGSISDYDIRQLYQTRDGALWVATNTAGLNRLDPQTFKFTQYRHNPADQTSISYDSVYDIVEMTNGDIWIATQIGLNRLTASGKFDRFTADNHPGSISHDYVYRLFRDDSDGLWLATIGGGVNYLAPGSQEFEHLRPAAQTGEPLHDDVLAILPTPDYVWIGTRNGLLRLDRETGRYKEISLPTMGQVFPNLQPFNDHQLLLATMSEGLWLLDVNTLTLTPLSDKSIGQDGQLPALPQLCITRHKDMLMVGTWGAGVYVMRLASLQLQQLGSPDQEESLRYQNILAISAAGNGSDTLISSFGGGAQMLTQGNRLVPQPDVEHPRAGVTSLLESASGDWWLGTTKGLLKLDSDGRELFHFRHAQENPSSIGQGYITGLAESSTGLWVGTGGDGLSFLPTGSTEFIHSPYQDGELRGDYIRDLLLIDDQYLWTATRSNGLTLCQLEPWQCHWLDPQVYPQLTSHADKTTSLYQADDGTVWLTTNGGGLYAITRNKKQIALIHYGSENLLVSDSIMGIAQESEDRYWVTSDAGLSLLQPLSQKMIHFGADTGVPPLDFNAGAALSRSKDILLGTVNGLFSLPKGLSFKVPEKLPLQFTQLKLLNRPLTKRWLTPLKSSEQLNFRHDDIFTISYAMLDYSSHHHEYSYQLQRGGDWIDTGNQSTITFANLSGGEYQLTVRARDMYGQWQQSPILNMMVTPPFWQQTWFLAMLALLFLTLFFSWHHIRTYRLRQQNIRLEKLQKQKEHALSQSEEHKQALNLANQKLRKLNNALSHAKELERLRISRELHDELGQNLTATKLTLQLARKKQQVSMLDEGVKLIDRMINQVRNVALSMRPPLLDEMGLESAIKSHVASLSKLSQFSIKLAISPLPPLGKSLQSGIFRITQEALNNIQRHADASSVTLTLAANDPLLILTLEDDGKGFDPEEARHQSPGHLGLISMTERVEGFGGTINIMSKPGCGSRLEIRIPYENHQ</sequence>
<keyword evidence="2" id="KW-0418">Kinase</keyword>
<dbReference type="SUPFAM" id="SSF63829">
    <property type="entry name" value="Calcium-dependent phosphotriesterase"/>
    <property type="match status" value="1"/>
</dbReference>
<dbReference type="InterPro" id="IPR011123">
    <property type="entry name" value="Y_Y_Y"/>
</dbReference>
<keyword evidence="5" id="KW-1133">Transmembrane helix</keyword>
<dbReference type="InterPro" id="IPR003594">
    <property type="entry name" value="HATPase_dom"/>
</dbReference>